<dbReference type="AlphaFoldDB" id="B0D5Q8"/>
<dbReference type="Pfam" id="PF00644">
    <property type="entry name" value="PARP"/>
    <property type="match status" value="1"/>
</dbReference>
<dbReference type="InParanoid" id="B0D5Q8"/>
<dbReference type="PANTHER" id="PTHR45740:SF2">
    <property type="entry name" value="POLY [ADP-RIBOSE] POLYMERASE"/>
    <property type="match status" value="1"/>
</dbReference>
<proteinExistence type="predicted"/>
<dbReference type="Gene3D" id="3.90.228.10">
    <property type="match status" value="1"/>
</dbReference>
<evidence type="ECO:0000313" key="4">
    <source>
        <dbReference type="Proteomes" id="UP000001194"/>
    </source>
</evidence>
<dbReference type="GO" id="GO:1990404">
    <property type="term" value="F:NAD+-protein mono-ADP-ribosyltransferase activity"/>
    <property type="evidence" value="ECO:0007669"/>
    <property type="project" value="TreeGrafter"/>
</dbReference>
<keyword evidence="1" id="KW-0808">Transferase</keyword>
<evidence type="ECO:0000256" key="1">
    <source>
        <dbReference type="RuleBase" id="RU362114"/>
    </source>
</evidence>
<evidence type="ECO:0000313" key="3">
    <source>
        <dbReference type="EMBL" id="EDR10062.1"/>
    </source>
</evidence>
<dbReference type="RefSeq" id="XP_001879447.1">
    <property type="nucleotide sequence ID" value="XM_001879412.1"/>
</dbReference>
<reference evidence="3 4" key="1">
    <citation type="journal article" date="2008" name="Nature">
        <title>The genome of Laccaria bicolor provides insights into mycorrhizal symbiosis.</title>
        <authorList>
            <person name="Martin F."/>
            <person name="Aerts A."/>
            <person name="Ahren D."/>
            <person name="Brun A."/>
            <person name="Danchin E.G.J."/>
            <person name="Duchaussoy F."/>
            <person name="Gibon J."/>
            <person name="Kohler A."/>
            <person name="Lindquist E."/>
            <person name="Pereda V."/>
            <person name="Salamov A."/>
            <person name="Shapiro H.J."/>
            <person name="Wuyts J."/>
            <person name="Blaudez D."/>
            <person name="Buee M."/>
            <person name="Brokstein P."/>
            <person name="Canbaeck B."/>
            <person name="Cohen D."/>
            <person name="Courty P.E."/>
            <person name="Coutinho P.M."/>
            <person name="Delaruelle C."/>
            <person name="Detter J.C."/>
            <person name="Deveau A."/>
            <person name="DiFazio S."/>
            <person name="Duplessis S."/>
            <person name="Fraissinet-Tachet L."/>
            <person name="Lucic E."/>
            <person name="Frey-Klett P."/>
            <person name="Fourrey C."/>
            <person name="Feussner I."/>
            <person name="Gay G."/>
            <person name="Grimwood J."/>
            <person name="Hoegger P.J."/>
            <person name="Jain P."/>
            <person name="Kilaru S."/>
            <person name="Labbe J."/>
            <person name="Lin Y.C."/>
            <person name="Legue V."/>
            <person name="Le Tacon F."/>
            <person name="Marmeisse R."/>
            <person name="Melayah D."/>
            <person name="Montanini B."/>
            <person name="Muratet M."/>
            <person name="Nehls U."/>
            <person name="Niculita-Hirzel H."/>
            <person name="Oudot-Le Secq M.P."/>
            <person name="Peter M."/>
            <person name="Quesneville H."/>
            <person name="Rajashekar B."/>
            <person name="Reich M."/>
            <person name="Rouhier N."/>
            <person name="Schmutz J."/>
            <person name="Yin T."/>
            <person name="Chalot M."/>
            <person name="Henrissat B."/>
            <person name="Kuees U."/>
            <person name="Lucas S."/>
            <person name="Van de Peer Y."/>
            <person name="Podila G.K."/>
            <person name="Polle A."/>
            <person name="Pukkila P.J."/>
            <person name="Richardson P.M."/>
            <person name="Rouze P."/>
            <person name="Sanders I.R."/>
            <person name="Stajich J.E."/>
            <person name="Tunlid A."/>
            <person name="Tuskan G."/>
            <person name="Grigoriev I.V."/>
        </authorList>
    </citation>
    <scope>NUCLEOTIDE SEQUENCE [LARGE SCALE GENOMIC DNA]</scope>
    <source>
        <strain evidence="4">S238N-H82 / ATCC MYA-4686</strain>
    </source>
</reference>
<dbReference type="SUPFAM" id="SSF56399">
    <property type="entry name" value="ADP-ribosylation"/>
    <property type="match status" value="1"/>
</dbReference>
<name>B0D5Q8_LACBS</name>
<dbReference type="PANTHER" id="PTHR45740">
    <property type="entry name" value="POLY [ADP-RIBOSE] POLYMERASE"/>
    <property type="match status" value="1"/>
</dbReference>
<dbReference type="InterPro" id="IPR051712">
    <property type="entry name" value="ARTD-AVP"/>
</dbReference>
<dbReference type="GO" id="GO:0005634">
    <property type="term" value="C:nucleus"/>
    <property type="evidence" value="ECO:0007669"/>
    <property type="project" value="TreeGrafter"/>
</dbReference>
<dbReference type="Proteomes" id="UP000001194">
    <property type="component" value="Unassembled WGS sequence"/>
</dbReference>
<dbReference type="HOGENOM" id="CLU_039434_1_1_1"/>
<dbReference type="KEGG" id="lbc:LACBIDRAFT_318004"/>
<gene>
    <name evidence="3" type="ORF">LACBIDRAFT_318004</name>
</gene>
<keyword evidence="1" id="KW-0520">NAD</keyword>
<evidence type="ECO:0000259" key="2">
    <source>
        <dbReference type="PROSITE" id="PS51059"/>
    </source>
</evidence>
<protein>
    <recommendedName>
        <fullName evidence="1">Poly [ADP-ribose] polymerase</fullName>
        <shortName evidence="1">PARP</shortName>
        <ecNumber evidence="1">2.4.2.-</ecNumber>
    </recommendedName>
</protein>
<dbReference type="InterPro" id="IPR012317">
    <property type="entry name" value="Poly(ADP-ribose)pol_cat_dom"/>
</dbReference>
<dbReference type="GO" id="GO:0003950">
    <property type="term" value="F:NAD+ poly-ADP-ribosyltransferase activity"/>
    <property type="evidence" value="ECO:0007669"/>
    <property type="project" value="UniProtKB-UniRule"/>
</dbReference>
<keyword evidence="4" id="KW-1185">Reference proteome</keyword>
<dbReference type="EMBL" id="DS547098">
    <property type="protein sequence ID" value="EDR10062.1"/>
    <property type="molecule type" value="Genomic_DNA"/>
</dbReference>
<accession>B0D5Q8</accession>
<dbReference type="STRING" id="486041.B0D5Q8"/>
<dbReference type="OrthoDB" id="9514740at2759"/>
<keyword evidence="1" id="KW-0328">Glycosyltransferase</keyword>
<organism evidence="4">
    <name type="scientific">Laccaria bicolor (strain S238N-H82 / ATCC MYA-4686)</name>
    <name type="common">Bicoloured deceiver</name>
    <name type="synonym">Laccaria laccata var. bicolor</name>
    <dbReference type="NCBI Taxonomy" id="486041"/>
    <lineage>
        <taxon>Eukaryota</taxon>
        <taxon>Fungi</taxon>
        <taxon>Dikarya</taxon>
        <taxon>Basidiomycota</taxon>
        <taxon>Agaricomycotina</taxon>
        <taxon>Agaricomycetes</taxon>
        <taxon>Agaricomycetidae</taxon>
        <taxon>Agaricales</taxon>
        <taxon>Agaricineae</taxon>
        <taxon>Hydnangiaceae</taxon>
        <taxon>Laccaria</taxon>
    </lineage>
</organism>
<dbReference type="PROSITE" id="PS51059">
    <property type="entry name" value="PARP_CATALYTIC"/>
    <property type="match status" value="1"/>
</dbReference>
<dbReference type="GeneID" id="6074812"/>
<dbReference type="EC" id="2.4.2.-" evidence="1"/>
<feature type="domain" description="PARP catalytic" evidence="2">
    <location>
        <begin position="12"/>
        <end position="258"/>
    </location>
</feature>
<sequence length="274" mass="30965">MASIIDEFSFNHPQNQGYSKSKRLVLLPQNDPSYIMLEKKFLKGWKHPNKQKPAVHGIFKILSLETSLEPFHQYRARVAAHPSLNTQKKNPANEQLLFHGTNRCCLLVEDGNRIRLCGLPQCHLCCVVRNSFDVTKCGTKHKFRRFGNGIYTTACSSKADDYTNNADNNCNLRVLLVNRVIVGKPHKRRQNATNLTEPPCGHHSVSKFSSQTDPCLLVQVIGEPGVDLNYEETVVYSNDAIRPAYLVVYGDEPPRTQSTMQTLIKTLFKTPLAQ</sequence>